<dbReference type="EMBL" id="BRXZ01000940">
    <property type="protein sequence ID" value="GMH58053.1"/>
    <property type="molecule type" value="Genomic_DNA"/>
</dbReference>
<evidence type="ECO:0000313" key="3">
    <source>
        <dbReference type="Proteomes" id="UP001165082"/>
    </source>
</evidence>
<evidence type="ECO:0000256" key="1">
    <source>
        <dbReference type="SAM" id="MobiDB-lite"/>
    </source>
</evidence>
<keyword evidence="3" id="KW-1185">Reference proteome</keyword>
<evidence type="ECO:0000313" key="2">
    <source>
        <dbReference type="EMBL" id="GMH58053.1"/>
    </source>
</evidence>
<organism evidence="2 3">
    <name type="scientific">Triparma retinervis</name>
    <dbReference type="NCBI Taxonomy" id="2557542"/>
    <lineage>
        <taxon>Eukaryota</taxon>
        <taxon>Sar</taxon>
        <taxon>Stramenopiles</taxon>
        <taxon>Ochrophyta</taxon>
        <taxon>Bolidophyceae</taxon>
        <taxon>Parmales</taxon>
        <taxon>Triparmaceae</taxon>
        <taxon>Triparma</taxon>
    </lineage>
</organism>
<feature type="region of interest" description="Disordered" evidence="1">
    <location>
        <begin position="1"/>
        <end position="52"/>
    </location>
</feature>
<feature type="compositionally biased region" description="Low complexity" evidence="1">
    <location>
        <begin position="1"/>
        <end position="14"/>
    </location>
</feature>
<sequence length="630" mass="69369">MSSLSSLPPNNPNNQATSQPAAPQKRGRGRATSIVFRNRDKSDSESSRGSSLDVREVIQALPRLRWEPSDEFQALCEEISKPLSSSSPGISVCTPAEEHASNLLRTQDAVVKTVRNTESCWSGLISNLSGAKAFPTSTTLLPPRGVAMRAYGSELEFPVGLIWALPPSLEGEGERFDPKQPRTTMAWPSGYAAKTEFNMDNFGNLKNGRDNHLVSIGELRQQNRRFAHVFATKRAQPGGTEQREDYEIMDRVLVGASTVPYNEVIVNVGGNEAQDSGNVTGKPKPKPTLRSGLGRPLALFCRNCTYLSLCSLLRARMRLTKIYPDSPQFPLFVINPQHQLTCINAHLQLQLYKHLSCFVNPFRSRHVLEDCMLALDENVKKSLTTQECAALAGGFGVSDDDVAALFLVSLDSDVEDKVAFETSRKVAFNGLVHSIRAGDSKTARQLVELYTICGAQQGDDNNLPPPLDTGMLRQTTKDNSLLIVLGAAEIIRALQSGQARERLVEAADALQEWCRAGHDKGLKFRLASWRQQSKAIKSDDELHVSSRMTAFLGDEAIEKRAKFAGQLRESASCESVEDTLQHLSALVAKMSRPALRLELLQFSLNLETRFDLKMVKESIELALGFVTSAN</sequence>
<reference evidence="2" key="1">
    <citation type="submission" date="2022-07" db="EMBL/GenBank/DDBJ databases">
        <title>Genome analysis of Parmales, a sister group of diatoms, reveals the evolutionary specialization of diatoms from phago-mixotrophs to photoautotrophs.</title>
        <authorList>
            <person name="Ban H."/>
            <person name="Sato S."/>
            <person name="Yoshikawa S."/>
            <person name="Kazumasa Y."/>
            <person name="Nakamura Y."/>
            <person name="Ichinomiya M."/>
            <person name="Saitoh K."/>
            <person name="Sato N."/>
            <person name="Blanc-Mathieu R."/>
            <person name="Endo H."/>
            <person name="Kuwata A."/>
            <person name="Ogata H."/>
        </authorList>
    </citation>
    <scope>NUCLEOTIDE SEQUENCE</scope>
</reference>
<dbReference type="OrthoDB" id="193078at2759"/>
<dbReference type="Proteomes" id="UP001165082">
    <property type="component" value="Unassembled WGS sequence"/>
</dbReference>
<dbReference type="AlphaFoldDB" id="A0A9W7DX36"/>
<feature type="non-terminal residue" evidence="2">
    <location>
        <position position="1"/>
    </location>
</feature>
<name>A0A9W7DX36_9STRA</name>
<feature type="compositionally biased region" description="Basic and acidic residues" evidence="1">
    <location>
        <begin position="37"/>
        <end position="46"/>
    </location>
</feature>
<proteinExistence type="predicted"/>
<comment type="caution">
    <text evidence="2">The sequence shown here is derived from an EMBL/GenBank/DDBJ whole genome shotgun (WGS) entry which is preliminary data.</text>
</comment>
<gene>
    <name evidence="2" type="ORF">TrRE_jg5522</name>
</gene>
<protein>
    <submittedName>
        <fullName evidence="2">Uncharacterized protein</fullName>
    </submittedName>
</protein>
<accession>A0A9W7DX36</accession>